<evidence type="ECO:0000313" key="2">
    <source>
        <dbReference type="Proteomes" id="UP000199365"/>
    </source>
</evidence>
<keyword evidence="2" id="KW-1185">Reference proteome</keyword>
<sequence>MIAGKPLSPLNPSAVLSIGSEKTVIGPIPLPKIKLRAP</sequence>
<dbReference type="Proteomes" id="UP000199365">
    <property type="component" value="Unassembled WGS sequence"/>
</dbReference>
<accession>A0A1H1J4F0</accession>
<gene>
    <name evidence="1" type="ORF">SAMN05445850_4106</name>
</gene>
<organism evidence="1 2">
    <name type="scientific">Paraburkholderia tuberum</name>
    <dbReference type="NCBI Taxonomy" id="157910"/>
    <lineage>
        <taxon>Bacteria</taxon>
        <taxon>Pseudomonadati</taxon>
        <taxon>Pseudomonadota</taxon>
        <taxon>Betaproteobacteria</taxon>
        <taxon>Burkholderiales</taxon>
        <taxon>Burkholderiaceae</taxon>
        <taxon>Paraburkholderia</taxon>
    </lineage>
</organism>
<name>A0A1H1J4F0_9BURK</name>
<dbReference type="STRING" id="157910.SAMN05445850_4106"/>
<dbReference type="AlphaFoldDB" id="A0A1H1J4F0"/>
<evidence type="ECO:0000313" key="1">
    <source>
        <dbReference type="EMBL" id="SDR44486.1"/>
    </source>
</evidence>
<protein>
    <submittedName>
        <fullName evidence="1">Uncharacterized protein</fullName>
    </submittedName>
</protein>
<reference evidence="2" key="1">
    <citation type="submission" date="2016-10" db="EMBL/GenBank/DDBJ databases">
        <authorList>
            <person name="Varghese N."/>
            <person name="Submissions S."/>
        </authorList>
    </citation>
    <scope>NUCLEOTIDE SEQUENCE [LARGE SCALE GENOMIC DNA]</scope>
    <source>
        <strain evidence="2">DUS833</strain>
    </source>
</reference>
<dbReference type="EMBL" id="FNKX01000002">
    <property type="protein sequence ID" value="SDR44486.1"/>
    <property type="molecule type" value="Genomic_DNA"/>
</dbReference>
<proteinExistence type="predicted"/>